<organism evidence="2 3">
    <name type="scientific">Paenibacillus mucilaginosus (strain KNP414)</name>
    <dbReference type="NCBI Taxonomy" id="1036673"/>
    <lineage>
        <taxon>Bacteria</taxon>
        <taxon>Bacillati</taxon>
        <taxon>Bacillota</taxon>
        <taxon>Bacilli</taxon>
        <taxon>Bacillales</taxon>
        <taxon>Paenibacillaceae</taxon>
        <taxon>Paenibacillus</taxon>
    </lineage>
</organism>
<accession>F8FEX7</accession>
<dbReference type="EMBL" id="CP002869">
    <property type="protein sequence ID" value="AEI46212.1"/>
    <property type="molecule type" value="Genomic_DNA"/>
</dbReference>
<protein>
    <submittedName>
        <fullName evidence="2">Uncharacterized protein</fullName>
    </submittedName>
</protein>
<sequence>METAGDAADAGLHGGPALSADAVRAVAIRHSRGMPVRAAVIHHTQQPIRAADNRYSRQTPTTRRLSSSTRKPARSIRYQPSACRGAVVHFFEIEEL</sequence>
<dbReference type="KEGG" id="pms:KNP414_07726"/>
<evidence type="ECO:0000313" key="3">
    <source>
        <dbReference type="Proteomes" id="UP000006620"/>
    </source>
</evidence>
<proteinExistence type="predicted"/>
<reference evidence="2 3" key="2">
    <citation type="journal article" date="2013" name="Genome Announc.">
        <title>Genome Sequence of Growth-Improving Paenibacillus mucilaginosus Strain KNP414.</title>
        <authorList>
            <person name="Lu J.J."/>
            <person name="Wang J.F."/>
            <person name="Hu X.F."/>
        </authorList>
    </citation>
    <scope>NUCLEOTIDE SEQUENCE [LARGE SCALE GENOMIC DNA]</scope>
    <source>
        <strain evidence="2 3">KNP414</strain>
    </source>
</reference>
<feature type="compositionally biased region" description="Low complexity" evidence="1">
    <location>
        <begin position="56"/>
        <end position="70"/>
    </location>
</feature>
<reference evidence="3" key="1">
    <citation type="submission" date="2011-06" db="EMBL/GenBank/DDBJ databases">
        <title>Complete genome sequence of Paenibacillus mucilaginosus KNP414.</title>
        <authorList>
            <person name="Wang J."/>
            <person name="Hu S."/>
            <person name="Hu X."/>
            <person name="Zhang B."/>
            <person name="Dong D."/>
            <person name="Zhang S."/>
            <person name="Zhao K."/>
            <person name="Wu D."/>
        </authorList>
    </citation>
    <scope>NUCLEOTIDE SEQUENCE [LARGE SCALE GENOMIC DNA]</scope>
    <source>
        <strain evidence="3">KNP414</strain>
    </source>
</reference>
<dbReference type="Proteomes" id="UP000006620">
    <property type="component" value="Chromosome"/>
</dbReference>
<name>F8FEX7_PAEMK</name>
<dbReference type="HOGENOM" id="CLU_2357067_0_0_9"/>
<dbReference type="AlphaFoldDB" id="F8FEX7"/>
<feature type="region of interest" description="Disordered" evidence="1">
    <location>
        <begin position="54"/>
        <end position="76"/>
    </location>
</feature>
<evidence type="ECO:0000313" key="2">
    <source>
        <dbReference type="EMBL" id="AEI46212.1"/>
    </source>
</evidence>
<gene>
    <name evidence="2" type="ordered locus">KNP414_07726</name>
</gene>
<evidence type="ECO:0000256" key="1">
    <source>
        <dbReference type="SAM" id="MobiDB-lite"/>
    </source>
</evidence>